<gene>
    <name evidence="4" type="ORF">QBE51_13270</name>
</gene>
<accession>A0ABZ2Y6Y5</accession>
<dbReference type="Pfam" id="PF00497">
    <property type="entry name" value="SBP_bac_3"/>
    <property type="match status" value="1"/>
</dbReference>
<dbReference type="EMBL" id="CP121687">
    <property type="protein sequence ID" value="WZL69737.1"/>
    <property type="molecule type" value="Genomic_DNA"/>
</dbReference>
<organism evidence="4 5">
    <name type="scientific">Defluviitalea saccharophila</name>
    <dbReference type="NCBI Taxonomy" id="879970"/>
    <lineage>
        <taxon>Bacteria</taxon>
        <taxon>Bacillati</taxon>
        <taxon>Bacillota</taxon>
        <taxon>Clostridia</taxon>
        <taxon>Lachnospirales</taxon>
        <taxon>Defluviitaleaceae</taxon>
        <taxon>Defluviitalea</taxon>
    </lineage>
</organism>
<reference evidence="4 5" key="1">
    <citation type="submission" date="2023-03" db="EMBL/GenBank/DDBJ databases">
        <title>Novel Species.</title>
        <authorList>
            <person name="Ma S."/>
        </authorList>
    </citation>
    <scope>NUCLEOTIDE SEQUENCE [LARGE SCALE GENOMIC DNA]</scope>
    <source>
        <strain evidence="4 5">LIND6LT2</strain>
    </source>
</reference>
<dbReference type="Proteomes" id="UP001486565">
    <property type="component" value="Chromosome"/>
</dbReference>
<dbReference type="RefSeq" id="WP_341876726.1">
    <property type="nucleotide sequence ID" value="NZ_CP121687.1"/>
</dbReference>
<keyword evidence="5" id="KW-1185">Reference proteome</keyword>
<dbReference type="SMART" id="SM00062">
    <property type="entry name" value="PBPb"/>
    <property type="match status" value="1"/>
</dbReference>
<sequence>MKKNIRIVTSLVTISILVLILFSGCGGKSEEDALSQSRLSKQQNTETNQGEPQDKQAAEETEKPTESTNENTDKVILVIGEWEPFTSENLEGYGFFTEIVTAAFEQAGVPIEYRFYPWKRCEEMVHNGEAWGTFPYAYTEERTEIYNYSDKVFPDSTVMFYRKDNSKIDLNAIDVARLETLKPYTIGGITGYSYEKPFNDAGLTVDWASGEEDGIHKLAKGRIDFYPQNDAAGWALLRKLYPDEINNFAILEKPLFQNDFYTISSKQYPDGDKILQSFNKGLNEIKENGRMQAILDKYNLSM</sequence>
<evidence type="ECO:0000313" key="4">
    <source>
        <dbReference type="EMBL" id="WZL69737.1"/>
    </source>
</evidence>
<feature type="compositionally biased region" description="Basic and acidic residues" evidence="2">
    <location>
        <begin position="52"/>
        <end position="65"/>
    </location>
</feature>
<dbReference type="Gene3D" id="3.40.190.10">
    <property type="entry name" value="Periplasmic binding protein-like II"/>
    <property type="match status" value="2"/>
</dbReference>
<evidence type="ECO:0000259" key="3">
    <source>
        <dbReference type="SMART" id="SM00062"/>
    </source>
</evidence>
<proteinExistence type="predicted"/>
<dbReference type="PROSITE" id="PS51257">
    <property type="entry name" value="PROKAR_LIPOPROTEIN"/>
    <property type="match status" value="1"/>
</dbReference>
<evidence type="ECO:0000256" key="2">
    <source>
        <dbReference type="SAM" id="MobiDB-lite"/>
    </source>
</evidence>
<feature type="domain" description="Solute-binding protein family 3/N-terminal" evidence="3">
    <location>
        <begin position="74"/>
        <end position="302"/>
    </location>
</feature>
<dbReference type="SUPFAM" id="SSF53850">
    <property type="entry name" value="Periplasmic binding protein-like II"/>
    <property type="match status" value="1"/>
</dbReference>
<feature type="compositionally biased region" description="Polar residues" evidence="2">
    <location>
        <begin position="34"/>
        <end position="51"/>
    </location>
</feature>
<dbReference type="PANTHER" id="PTHR35936">
    <property type="entry name" value="MEMBRANE-BOUND LYTIC MUREIN TRANSGLYCOSYLASE F"/>
    <property type="match status" value="1"/>
</dbReference>
<feature type="region of interest" description="Disordered" evidence="2">
    <location>
        <begin position="33"/>
        <end position="70"/>
    </location>
</feature>
<name>A0ABZ2Y6Y5_9FIRM</name>
<protein>
    <submittedName>
        <fullName evidence="4">Transporter substrate-binding domain-containing protein</fullName>
    </submittedName>
</protein>
<dbReference type="InterPro" id="IPR001638">
    <property type="entry name" value="Solute-binding_3/MltF_N"/>
</dbReference>
<evidence type="ECO:0000256" key="1">
    <source>
        <dbReference type="ARBA" id="ARBA00022729"/>
    </source>
</evidence>
<dbReference type="PANTHER" id="PTHR35936:SF25">
    <property type="entry name" value="ABC TRANSPORTER SUBSTRATE-BINDING PROTEIN"/>
    <property type="match status" value="1"/>
</dbReference>
<keyword evidence="1" id="KW-0732">Signal</keyword>
<evidence type="ECO:0000313" key="5">
    <source>
        <dbReference type="Proteomes" id="UP001486565"/>
    </source>
</evidence>